<keyword evidence="1" id="KW-1133">Transmembrane helix</keyword>
<organism evidence="3 4">
    <name type="scientific">Alteracholeplasma palmae (strain ATCC 49389 / J233)</name>
    <name type="common">Acholeplasma palmae</name>
    <dbReference type="NCBI Taxonomy" id="1318466"/>
    <lineage>
        <taxon>Bacteria</taxon>
        <taxon>Bacillati</taxon>
        <taxon>Mycoplasmatota</taxon>
        <taxon>Mollicutes</taxon>
        <taxon>Acholeplasmatales</taxon>
        <taxon>Acholeplasmataceae</taxon>
        <taxon>Acholeplasma</taxon>
    </lineage>
</organism>
<evidence type="ECO:0000259" key="2">
    <source>
        <dbReference type="Pfam" id="PF14378"/>
    </source>
</evidence>
<accession>U4KLY4</accession>
<evidence type="ECO:0000313" key="4">
    <source>
        <dbReference type="Proteomes" id="UP000032740"/>
    </source>
</evidence>
<protein>
    <recommendedName>
        <fullName evidence="2">Inositolphosphotransferase Aur1/Ipt1 domain-containing protein</fullName>
    </recommendedName>
</protein>
<dbReference type="InterPro" id="IPR026841">
    <property type="entry name" value="Aur1/Ipt1"/>
</dbReference>
<dbReference type="HOGENOM" id="CLU_102949_0_0_14"/>
<feature type="domain" description="Inositolphosphotransferase Aur1/Ipt1" evidence="2">
    <location>
        <begin position="54"/>
        <end position="200"/>
    </location>
</feature>
<dbReference type="RefSeq" id="WP_030003865.1">
    <property type="nucleotide sequence ID" value="NC_022538.1"/>
</dbReference>
<feature type="transmembrane region" description="Helical" evidence="1">
    <location>
        <begin position="185"/>
        <end position="203"/>
    </location>
</feature>
<proteinExistence type="predicted"/>
<dbReference type="KEGG" id="apal:BN85414050"/>
<feature type="transmembrane region" description="Helical" evidence="1">
    <location>
        <begin position="159"/>
        <end position="179"/>
    </location>
</feature>
<dbReference type="Proteomes" id="UP000032740">
    <property type="component" value="Chromosome"/>
</dbReference>
<feature type="transmembrane region" description="Helical" evidence="1">
    <location>
        <begin position="12"/>
        <end position="30"/>
    </location>
</feature>
<feature type="transmembrane region" description="Helical" evidence="1">
    <location>
        <begin position="50"/>
        <end position="74"/>
    </location>
</feature>
<keyword evidence="4" id="KW-1185">Reference proteome</keyword>
<dbReference type="GO" id="GO:0016020">
    <property type="term" value="C:membrane"/>
    <property type="evidence" value="ECO:0007669"/>
    <property type="project" value="UniProtKB-SubCell"/>
</dbReference>
<dbReference type="STRING" id="1318466.BN85414050"/>
<dbReference type="Pfam" id="PF14378">
    <property type="entry name" value="PAP2_3"/>
    <property type="match status" value="1"/>
</dbReference>
<dbReference type="Gene3D" id="1.20.144.10">
    <property type="entry name" value="Phosphatidic acid phosphatase type 2/haloperoxidase"/>
    <property type="match status" value="1"/>
</dbReference>
<dbReference type="EMBL" id="FO681347">
    <property type="protein sequence ID" value="CCV64982.1"/>
    <property type="molecule type" value="Genomic_DNA"/>
</dbReference>
<keyword evidence="1" id="KW-0472">Membrane</keyword>
<evidence type="ECO:0000313" key="3">
    <source>
        <dbReference type="EMBL" id="CCV64982.1"/>
    </source>
</evidence>
<dbReference type="OrthoDB" id="256494at2"/>
<sequence>MIKKLKKINFYPLIPFLFLLLIQNIVYFISKLINHNMYHHIISWKIDEFVPLWTFMIVVYVGCYIWWGITPLVMGKYLSKKRFYQYVVTVLITHIACILIYITFPTTIVRPEIPNTNFFNWLTNLIYKSDVPNNLLPSMHSTISWLCFRPFIKTDKLKAPKWLVLTQFIIAVLVFMSTVTIKQHYIIDVIAAVILVEIIYFIVGKTNWYKPFETFFTKVNKRLKIEK</sequence>
<dbReference type="InterPro" id="IPR036938">
    <property type="entry name" value="PAP2/HPO_sf"/>
</dbReference>
<reference evidence="3 4" key="1">
    <citation type="journal article" date="2013" name="J. Mol. Microbiol. Biotechnol.">
        <title>Analysis of the Complete Genomes of Acholeplasma brassicae , A. palmae and A. laidlawii and Their Comparison to the Obligate Parasites from ' Candidatus Phytoplasma'.</title>
        <authorList>
            <person name="Kube M."/>
            <person name="Siewert C."/>
            <person name="Migdoll A.M."/>
            <person name="Duduk B."/>
            <person name="Holz S."/>
            <person name="Rabus R."/>
            <person name="Seemuller E."/>
            <person name="Mitrovic J."/>
            <person name="Muller I."/>
            <person name="Buttner C."/>
            <person name="Reinhardt R."/>
        </authorList>
    </citation>
    <scope>NUCLEOTIDE SEQUENCE [LARGE SCALE GENOMIC DNA]</scope>
    <source>
        <strain evidence="3 4">J233</strain>
    </source>
</reference>
<gene>
    <name evidence="3" type="ORF">BN85414050</name>
</gene>
<evidence type="ECO:0000256" key="1">
    <source>
        <dbReference type="SAM" id="Phobius"/>
    </source>
</evidence>
<keyword evidence="1" id="KW-0812">Transmembrane</keyword>
<name>U4KLY4_ALTPJ</name>
<dbReference type="AlphaFoldDB" id="U4KLY4"/>
<dbReference type="SUPFAM" id="SSF48317">
    <property type="entry name" value="Acid phosphatase/Vanadium-dependent haloperoxidase"/>
    <property type="match status" value="1"/>
</dbReference>
<feature type="transmembrane region" description="Helical" evidence="1">
    <location>
        <begin position="86"/>
        <end position="104"/>
    </location>
</feature>